<proteinExistence type="predicted"/>
<dbReference type="EMBL" id="CZRL01000089">
    <property type="protein sequence ID" value="CUS52792.1"/>
    <property type="molecule type" value="Genomic_DNA"/>
</dbReference>
<name>A0A160TV88_9ZZZZ</name>
<evidence type="ECO:0000313" key="1">
    <source>
        <dbReference type="EMBL" id="CUS52792.1"/>
    </source>
</evidence>
<protein>
    <submittedName>
        <fullName evidence="1">Uncharacterized protein</fullName>
    </submittedName>
</protein>
<accession>A0A160TV88</accession>
<sequence length="51" mass="5845">MEIGSSVGARGLDLSAHFCDADCHAYQYVLLRFVRRRRPGLPHLKFFPALR</sequence>
<organism evidence="1">
    <name type="scientific">hydrothermal vent metagenome</name>
    <dbReference type="NCBI Taxonomy" id="652676"/>
    <lineage>
        <taxon>unclassified sequences</taxon>
        <taxon>metagenomes</taxon>
        <taxon>ecological metagenomes</taxon>
    </lineage>
</organism>
<dbReference type="AlphaFoldDB" id="A0A160TV88"/>
<reference evidence="1" key="1">
    <citation type="submission" date="2015-10" db="EMBL/GenBank/DDBJ databases">
        <authorList>
            <person name="Gilbert D.G."/>
        </authorList>
    </citation>
    <scope>NUCLEOTIDE SEQUENCE</scope>
</reference>
<gene>
    <name evidence="1" type="ORF">MGWOODY_XGa1326</name>
</gene>